<dbReference type="AlphaFoldDB" id="A0A6I8LMW2"/>
<accession>A0A6I8LMW2</accession>
<dbReference type="PIRSF" id="PIRSF028177">
    <property type="entry name" value="Polyketide_synth_Omtfrase_TcmP"/>
    <property type="match status" value="1"/>
</dbReference>
<dbReference type="GO" id="GO:0008168">
    <property type="term" value="F:methyltransferase activity"/>
    <property type="evidence" value="ECO:0007669"/>
    <property type="project" value="UniProtKB-KW"/>
</dbReference>
<evidence type="ECO:0000313" key="3">
    <source>
        <dbReference type="EMBL" id="VVJ17768.1"/>
    </source>
</evidence>
<organism evidence="3 4">
    <name type="scientific">Amycolatopsis camponoti</name>
    <dbReference type="NCBI Taxonomy" id="2606593"/>
    <lineage>
        <taxon>Bacteria</taxon>
        <taxon>Bacillati</taxon>
        <taxon>Actinomycetota</taxon>
        <taxon>Actinomycetes</taxon>
        <taxon>Pseudonocardiales</taxon>
        <taxon>Pseudonocardiaceae</taxon>
        <taxon>Amycolatopsis</taxon>
    </lineage>
</organism>
<dbReference type="SUPFAM" id="SSF53335">
    <property type="entry name" value="S-adenosyl-L-methionine-dependent methyltransferases"/>
    <property type="match status" value="1"/>
</dbReference>
<dbReference type="Proteomes" id="UP000399805">
    <property type="component" value="Unassembled WGS sequence"/>
</dbReference>
<protein>
    <submittedName>
        <fullName evidence="3">TcmP</fullName>
    </submittedName>
</protein>
<proteinExistence type="predicted"/>
<evidence type="ECO:0000256" key="1">
    <source>
        <dbReference type="ARBA" id="ARBA00022603"/>
    </source>
</evidence>
<name>A0A6I8LMW2_9PSEU</name>
<dbReference type="PANTHER" id="PTHR43619">
    <property type="entry name" value="S-ADENOSYL-L-METHIONINE-DEPENDENT METHYLTRANSFERASE YKTD-RELATED"/>
    <property type="match status" value="1"/>
</dbReference>
<dbReference type="EMBL" id="CABVGP010000001">
    <property type="protein sequence ID" value="VVJ17768.1"/>
    <property type="molecule type" value="Genomic_DNA"/>
</dbReference>
<dbReference type="Gene3D" id="3.40.50.150">
    <property type="entry name" value="Vaccinia Virus protein VP39"/>
    <property type="match status" value="1"/>
</dbReference>
<keyword evidence="4" id="KW-1185">Reference proteome</keyword>
<dbReference type="Pfam" id="PF04072">
    <property type="entry name" value="LCM"/>
    <property type="match status" value="1"/>
</dbReference>
<evidence type="ECO:0000313" key="4">
    <source>
        <dbReference type="Proteomes" id="UP000399805"/>
    </source>
</evidence>
<keyword evidence="2" id="KW-0808">Transferase</keyword>
<dbReference type="InterPro" id="IPR016874">
    <property type="entry name" value="TcmP-like"/>
</dbReference>
<evidence type="ECO:0000256" key="2">
    <source>
        <dbReference type="ARBA" id="ARBA00022679"/>
    </source>
</evidence>
<reference evidence="3 4" key="1">
    <citation type="submission" date="2019-09" db="EMBL/GenBank/DDBJ databases">
        <authorList>
            <person name="Leyn A S."/>
        </authorList>
    </citation>
    <scope>NUCLEOTIDE SEQUENCE [LARGE SCALE GENOMIC DNA]</scope>
    <source>
        <strain evidence="3">AA231_1</strain>
    </source>
</reference>
<dbReference type="InterPro" id="IPR007213">
    <property type="entry name" value="Ppm1/Ppm2/Tcmp"/>
</dbReference>
<dbReference type="PANTHER" id="PTHR43619:SF2">
    <property type="entry name" value="S-ADENOSYL-L-METHIONINE-DEPENDENT METHYLTRANSFERASES SUPERFAMILY PROTEIN"/>
    <property type="match status" value="1"/>
</dbReference>
<keyword evidence="1" id="KW-0489">Methyltransferase</keyword>
<gene>
    <name evidence="3" type="ORF">AA23TX_02789</name>
</gene>
<dbReference type="GO" id="GO:0032259">
    <property type="term" value="P:methylation"/>
    <property type="evidence" value="ECO:0007669"/>
    <property type="project" value="UniProtKB-KW"/>
</dbReference>
<sequence length="269" mass="30717">MEQIRLTGAQETLLATLYAKALDNRSPRPVLGDGSAERLMSRLDYDFRKMKFIGRDRRTVTFRAKKLDEWTMRFVARNPDALVLHLACGLDSRAFRLPLPAGVQWIDVDQPDVVELREKLYEPRDGYRVIATSVTEQAWFDAVPADRPTLVIAEGLTPYLQRADGLTMLRRLTGHLPHGELTFDAVLPWTLRIAKYSRLVRTTGASFGWAVGDPRSLEELVPGLKLLEEWSLLDSPHLADARAQDRVTASIMKLARPLRYAHRLLHYRF</sequence>
<dbReference type="RefSeq" id="WP_155542881.1">
    <property type="nucleotide sequence ID" value="NZ_CABVGP010000001.1"/>
</dbReference>
<dbReference type="InterPro" id="IPR029063">
    <property type="entry name" value="SAM-dependent_MTases_sf"/>
</dbReference>